<evidence type="ECO:0000313" key="2">
    <source>
        <dbReference type="WBParaSite" id="MBELARI_LOCUS10127"/>
    </source>
</evidence>
<dbReference type="AlphaFoldDB" id="A0AAF3E882"/>
<reference evidence="2" key="1">
    <citation type="submission" date="2024-02" db="UniProtKB">
        <authorList>
            <consortium name="WormBaseParasite"/>
        </authorList>
    </citation>
    <scope>IDENTIFICATION</scope>
</reference>
<name>A0AAF3E882_9BILA</name>
<dbReference type="Proteomes" id="UP000887575">
    <property type="component" value="Unassembled WGS sequence"/>
</dbReference>
<organism evidence="1 2">
    <name type="scientific">Mesorhabditis belari</name>
    <dbReference type="NCBI Taxonomy" id="2138241"/>
    <lineage>
        <taxon>Eukaryota</taxon>
        <taxon>Metazoa</taxon>
        <taxon>Ecdysozoa</taxon>
        <taxon>Nematoda</taxon>
        <taxon>Chromadorea</taxon>
        <taxon>Rhabditida</taxon>
        <taxon>Rhabditina</taxon>
        <taxon>Rhabditomorpha</taxon>
        <taxon>Rhabditoidea</taxon>
        <taxon>Rhabditidae</taxon>
        <taxon>Mesorhabditinae</taxon>
        <taxon>Mesorhabditis</taxon>
    </lineage>
</organism>
<protein>
    <submittedName>
        <fullName evidence="2">Uncharacterized protein</fullName>
    </submittedName>
</protein>
<sequence length="161" mass="18306">MAVGATVATENDLLCRRIDDETPPMLNEHPVSQIENDYLIEQQEIMLPAPPQSYLDTGSQERRSALLLEMIEFERMLPYHEMGHQIPAQTAVPIMSTAGVQPTLMVQSYQQHLQQQAVHCTDGLGMRIYPQEMPSEMPVLDGQYPQQYPQQSFTQAYSQIN</sequence>
<evidence type="ECO:0000313" key="1">
    <source>
        <dbReference type="Proteomes" id="UP000887575"/>
    </source>
</evidence>
<keyword evidence="1" id="KW-1185">Reference proteome</keyword>
<proteinExistence type="predicted"/>
<accession>A0AAF3E882</accession>
<dbReference type="WBParaSite" id="MBELARI_LOCUS10127">
    <property type="protein sequence ID" value="MBELARI_LOCUS10127"/>
    <property type="gene ID" value="MBELARI_LOCUS10127"/>
</dbReference>